<keyword evidence="4" id="KW-1185">Reference proteome</keyword>
<dbReference type="OrthoDB" id="6513030at2759"/>
<dbReference type="SUPFAM" id="SSF55486">
    <property type="entry name" value="Metalloproteases ('zincins'), catalytic domain"/>
    <property type="match status" value="1"/>
</dbReference>
<evidence type="ECO:0000313" key="4">
    <source>
        <dbReference type="Proteomes" id="UP000821853"/>
    </source>
</evidence>
<protein>
    <recommendedName>
        <fullName evidence="2">Peptidase M13 N-terminal domain-containing protein</fullName>
    </recommendedName>
</protein>
<dbReference type="VEuPathDB" id="VectorBase:HLOH_047424"/>
<gene>
    <name evidence="3" type="ORF">HPB48_020854</name>
</gene>
<dbReference type="PANTHER" id="PTHR11733:SF241">
    <property type="entry name" value="GH26575P-RELATED"/>
    <property type="match status" value="1"/>
</dbReference>
<dbReference type="Proteomes" id="UP000821853">
    <property type="component" value="Chromosome 2"/>
</dbReference>
<name>A0A9J6FXC6_HAELO</name>
<dbReference type="InterPro" id="IPR024079">
    <property type="entry name" value="MetalloPept_cat_dom_sf"/>
</dbReference>
<dbReference type="GO" id="GO:0004222">
    <property type="term" value="F:metalloendopeptidase activity"/>
    <property type="evidence" value="ECO:0007669"/>
    <property type="project" value="InterPro"/>
</dbReference>
<dbReference type="Gene3D" id="3.40.390.10">
    <property type="entry name" value="Collagenase (Catalytic Domain)"/>
    <property type="match status" value="1"/>
</dbReference>
<dbReference type="Gene3D" id="1.10.1380.10">
    <property type="entry name" value="Neutral endopeptidase , domain2"/>
    <property type="match status" value="1"/>
</dbReference>
<proteinExistence type="inferred from homology"/>
<evidence type="ECO:0000256" key="1">
    <source>
        <dbReference type="ARBA" id="ARBA00007357"/>
    </source>
</evidence>
<reference evidence="3 4" key="1">
    <citation type="journal article" date="2020" name="Cell">
        <title>Large-Scale Comparative Analyses of Tick Genomes Elucidate Their Genetic Diversity and Vector Capacities.</title>
        <authorList>
            <consortium name="Tick Genome and Microbiome Consortium (TIGMIC)"/>
            <person name="Jia N."/>
            <person name="Wang J."/>
            <person name="Shi W."/>
            <person name="Du L."/>
            <person name="Sun Y."/>
            <person name="Zhan W."/>
            <person name="Jiang J.F."/>
            <person name="Wang Q."/>
            <person name="Zhang B."/>
            <person name="Ji P."/>
            <person name="Bell-Sakyi L."/>
            <person name="Cui X.M."/>
            <person name="Yuan T.T."/>
            <person name="Jiang B.G."/>
            <person name="Yang W.F."/>
            <person name="Lam T.T."/>
            <person name="Chang Q.C."/>
            <person name="Ding S.J."/>
            <person name="Wang X.J."/>
            <person name="Zhu J.G."/>
            <person name="Ruan X.D."/>
            <person name="Zhao L."/>
            <person name="Wei J.T."/>
            <person name="Ye R.Z."/>
            <person name="Que T.C."/>
            <person name="Du C.H."/>
            <person name="Zhou Y.H."/>
            <person name="Cheng J.X."/>
            <person name="Dai P.F."/>
            <person name="Guo W.B."/>
            <person name="Han X.H."/>
            <person name="Huang E.J."/>
            <person name="Li L.F."/>
            <person name="Wei W."/>
            <person name="Gao Y.C."/>
            <person name="Liu J.Z."/>
            <person name="Shao H.Z."/>
            <person name="Wang X."/>
            <person name="Wang C.C."/>
            <person name="Yang T.C."/>
            <person name="Huo Q.B."/>
            <person name="Li W."/>
            <person name="Chen H.Y."/>
            <person name="Chen S.E."/>
            <person name="Zhou L.G."/>
            <person name="Ni X.B."/>
            <person name="Tian J.H."/>
            <person name="Sheng Y."/>
            <person name="Liu T."/>
            <person name="Pan Y.S."/>
            <person name="Xia L.Y."/>
            <person name="Li J."/>
            <person name="Zhao F."/>
            <person name="Cao W.C."/>
        </authorList>
    </citation>
    <scope>NUCLEOTIDE SEQUENCE [LARGE SCALE GENOMIC DNA]</scope>
    <source>
        <strain evidence="3">HaeL-2018</strain>
    </source>
</reference>
<evidence type="ECO:0000259" key="2">
    <source>
        <dbReference type="Pfam" id="PF05649"/>
    </source>
</evidence>
<sequence>MYELKPALVLFLGAIYGASRYFMDEIADVVYPPCDHPTQCYDYVQELSSSLNRKVDPCDNFYEHVCGYWKQNHPFPNGDQFALLSYRLQVFLFDLLERPPAPSLPASTQRSVIGYQVCRQVYETNRNDMKVSFV</sequence>
<dbReference type="PROSITE" id="PS51885">
    <property type="entry name" value="NEPRILYSIN"/>
    <property type="match status" value="1"/>
</dbReference>
<comment type="similarity">
    <text evidence="1">Belongs to the peptidase M13 family.</text>
</comment>
<dbReference type="InterPro" id="IPR000718">
    <property type="entry name" value="Peptidase_M13"/>
</dbReference>
<accession>A0A9J6FXC6</accession>
<dbReference type="InterPro" id="IPR042089">
    <property type="entry name" value="Peptidase_M13_dom_2"/>
</dbReference>
<dbReference type="InterPro" id="IPR008753">
    <property type="entry name" value="Peptidase_M13_N"/>
</dbReference>
<dbReference type="GO" id="GO:0016485">
    <property type="term" value="P:protein processing"/>
    <property type="evidence" value="ECO:0007669"/>
    <property type="project" value="TreeGrafter"/>
</dbReference>
<dbReference type="AlphaFoldDB" id="A0A9J6FXC6"/>
<dbReference type="Pfam" id="PF05649">
    <property type="entry name" value="Peptidase_M13_N"/>
    <property type="match status" value="1"/>
</dbReference>
<evidence type="ECO:0000313" key="3">
    <source>
        <dbReference type="EMBL" id="KAH9367906.1"/>
    </source>
</evidence>
<feature type="domain" description="Peptidase M13 N-terminal" evidence="2">
    <location>
        <begin position="57"/>
        <end position="129"/>
    </location>
</feature>
<comment type="caution">
    <text evidence="3">The sequence shown here is derived from an EMBL/GenBank/DDBJ whole genome shotgun (WGS) entry which is preliminary data.</text>
</comment>
<organism evidence="3 4">
    <name type="scientific">Haemaphysalis longicornis</name>
    <name type="common">Bush tick</name>
    <dbReference type="NCBI Taxonomy" id="44386"/>
    <lineage>
        <taxon>Eukaryota</taxon>
        <taxon>Metazoa</taxon>
        <taxon>Ecdysozoa</taxon>
        <taxon>Arthropoda</taxon>
        <taxon>Chelicerata</taxon>
        <taxon>Arachnida</taxon>
        <taxon>Acari</taxon>
        <taxon>Parasitiformes</taxon>
        <taxon>Ixodida</taxon>
        <taxon>Ixodoidea</taxon>
        <taxon>Ixodidae</taxon>
        <taxon>Haemaphysalinae</taxon>
        <taxon>Haemaphysalis</taxon>
    </lineage>
</organism>
<dbReference type="PANTHER" id="PTHR11733">
    <property type="entry name" value="ZINC METALLOPROTEASE FAMILY M13 NEPRILYSIN-RELATED"/>
    <property type="match status" value="1"/>
</dbReference>
<dbReference type="EMBL" id="JABSTR010000004">
    <property type="protein sequence ID" value="KAH9367906.1"/>
    <property type="molecule type" value="Genomic_DNA"/>
</dbReference>
<dbReference type="GO" id="GO:0005886">
    <property type="term" value="C:plasma membrane"/>
    <property type="evidence" value="ECO:0007669"/>
    <property type="project" value="TreeGrafter"/>
</dbReference>